<keyword evidence="4" id="KW-1133">Transmembrane helix</keyword>
<dbReference type="GO" id="GO:0030003">
    <property type="term" value="P:intracellular monoatomic cation homeostasis"/>
    <property type="evidence" value="ECO:0007669"/>
    <property type="project" value="TreeGrafter"/>
</dbReference>
<dbReference type="PANTHER" id="PTHR14009">
    <property type="entry name" value="LEUCINE ZIPPER-EF-HAND CONTAINING TRANSMEMBRANE PROTEIN"/>
    <property type="match status" value="1"/>
</dbReference>
<dbReference type="GO" id="GO:0005743">
    <property type="term" value="C:mitochondrial inner membrane"/>
    <property type="evidence" value="ECO:0007669"/>
    <property type="project" value="UniProtKB-SubCell"/>
</dbReference>
<dbReference type="EMBL" id="JAUIZM010000011">
    <property type="protein sequence ID" value="KAK1354705.1"/>
    <property type="molecule type" value="Genomic_DNA"/>
</dbReference>
<keyword evidence="9" id="KW-1185">Reference proteome</keyword>
<evidence type="ECO:0000256" key="1">
    <source>
        <dbReference type="ARBA" id="ARBA00004434"/>
    </source>
</evidence>
<sequence>MAYRVLARRSKVVSDHFIGRHVLALRNMDRARSTNILGTFTNYRDEKDKFIDVSPPKEDLGISALKIFRSSCYKEKLDNLKERFSSKMEEVKLMNAALRINARLLGKISGGTSLSSRERIQLLRTTADIFTIVPLATRMVLPVLNCALPLLLKLFPNMLSTSTIRKMREHVLFLVISMSIN</sequence>
<evidence type="ECO:0000313" key="8">
    <source>
        <dbReference type="EMBL" id="KAK1354705.1"/>
    </source>
</evidence>
<proteinExistence type="predicted"/>
<keyword evidence="3" id="KW-0999">Mitochondrion inner membrane</keyword>
<dbReference type="PANTHER" id="PTHR14009:SF1">
    <property type="entry name" value="MITOCHONDRIAL PROTON_CALCIUM EXCHANGER PROTEIN"/>
    <property type="match status" value="1"/>
</dbReference>
<gene>
    <name evidence="8" type="ORF">POM88_047961</name>
</gene>
<name>A0AAD8LY08_9APIA</name>
<dbReference type="GO" id="GO:0043022">
    <property type="term" value="F:ribosome binding"/>
    <property type="evidence" value="ECO:0007669"/>
    <property type="project" value="InterPro"/>
</dbReference>
<dbReference type="Proteomes" id="UP001237642">
    <property type="component" value="Unassembled WGS sequence"/>
</dbReference>
<evidence type="ECO:0000259" key="7">
    <source>
        <dbReference type="Pfam" id="PF07766"/>
    </source>
</evidence>
<reference evidence="8" key="2">
    <citation type="submission" date="2023-05" db="EMBL/GenBank/DDBJ databases">
        <authorList>
            <person name="Schelkunov M.I."/>
        </authorList>
    </citation>
    <scope>NUCLEOTIDE SEQUENCE</scope>
    <source>
        <strain evidence="8">Hsosn_3</strain>
        <tissue evidence="8">Leaf</tissue>
    </source>
</reference>
<evidence type="ECO:0000256" key="2">
    <source>
        <dbReference type="ARBA" id="ARBA00022692"/>
    </source>
</evidence>
<protein>
    <recommendedName>
        <fullName evidence="7">Letm1 RBD domain-containing protein</fullName>
    </recommendedName>
</protein>
<dbReference type="Pfam" id="PF07766">
    <property type="entry name" value="LETM1_RBD"/>
    <property type="match status" value="1"/>
</dbReference>
<accession>A0AAD8LY08</accession>
<dbReference type="InterPro" id="IPR044202">
    <property type="entry name" value="LETM1/MDM38-like"/>
</dbReference>
<reference evidence="8" key="1">
    <citation type="submission" date="2023-02" db="EMBL/GenBank/DDBJ databases">
        <title>Genome of toxic invasive species Heracleum sosnowskyi carries increased number of genes despite the absence of recent whole-genome duplications.</title>
        <authorList>
            <person name="Schelkunov M."/>
            <person name="Shtratnikova V."/>
            <person name="Makarenko M."/>
            <person name="Klepikova A."/>
            <person name="Omelchenko D."/>
            <person name="Novikova G."/>
            <person name="Obukhova E."/>
            <person name="Bogdanov V."/>
            <person name="Penin A."/>
            <person name="Logacheva M."/>
        </authorList>
    </citation>
    <scope>NUCLEOTIDE SEQUENCE</scope>
    <source>
        <strain evidence="8">Hsosn_3</strain>
        <tissue evidence="8">Leaf</tissue>
    </source>
</reference>
<evidence type="ECO:0000256" key="3">
    <source>
        <dbReference type="ARBA" id="ARBA00022792"/>
    </source>
</evidence>
<keyword evidence="6" id="KW-0472">Membrane</keyword>
<keyword evidence="5" id="KW-0496">Mitochondrion</keyword>
<organism evidence="8 9">
    <name type="scientific">Heracleum sosnowskyi</name>
    <dbReference type="NCBI Taxonomy" id="360622"/>
    <lineage>
        <taxon>Eukaryota</taxon>
        <taxon>Viridiplantae</taxon>
        <taxon>Streptophyta</taxon>
        <taxon>Embryophyta</taxon>
        <taxon>Tracheophyta</taxon>
        <taxon>Spermatophyta</taxon>
        <taxon>Magnoliopsida</taxon>
        <taxon>eudicotyledons</taxon>
        <taxon>Gunneridae</taxon>
        <taxon>Pentapetalae</taxon>
        <taxon>asterids</taxon>
        <taxon>campanulids</taxon>
        <taxon>Apiales</taxon>
        <taxon>Apiaceae</taxon>
        <taxon>Apioideae</taxon>
        <taxon>apioid superclade</taxon>
        <taxon>Tordylieae</taxon>
        <taxon>Tordyliinae</taxon>
        <taxon>Heracleum</taxon>
    </lineage>
</organism>
<dbReference type="InterPro" id="IPR033122">
    <property type="entry name" value="LETM1-like_RBD"/>
</dbReference>
<comment type="caution">
    <text evidence="8">The sequence shown here is derived from an EMBL/GenBank/DDBJ whole genome shotgun (WGS) entry which is preliminary data.</text>
</comment>
<evidence type="ECO:0000256" key="5">
    <source>
        <dbReference type="ARBA" id="ARBA00023128"/>
    </source>
</evidence>
<feature type="domain" description="Letm1 RBD" evidence="7">
    <location>
        <begin position="114"/>
        <end position="161"/>
    </location>
</feature>
<dbReference type="AlphaFoldDB" id="A0AAD8LY08"/>
<evidence type="ECO:0000313" key="9">
    <source>
        <dbReference type="Proteomes" id="UP001237642"/>
    </source>
</evidence>
<keyword evidence="2" id="KW-0812">Transmembrane</keyword>
<evidence type="ECO:0000256" key="4">
    <source>
        <dbReference type="ARBA" id="ARBA00022989"/>
    </source>
</evidence>
<evidence type="ECO:0000256" key="6">
    <source>
        <dbReference type="ARBA" id="ARBA00023136"/>
    </source>
</evidence>
<comment type="subcellular location">
    <subcellularLocation>
        <location evidence="1">Mitochondrion inner membrane</location>
        <topology evidence="1">Single-pass membrane protein</topology>
    </subcellularLocation>
</comment>